<accession>A0A8T0F7J8</accession>
<dbReference type="Proteomes" id="UP000807504">
    <property type="component" value="Unassembled WGS sequence"/>
</dbReference>
<sequence>MLLFTAFNIQMQSKRMSSLPDYTSDCLQHLDAVKKNDSFTECYFLPAFNIQMQSKRMSSLPDYTSDCLQHRDAVKKNDSITRCYFLLPSTSRCSQKECLLYRLYSDCLQHRDAVKKNDSIIRCYFLMPSTSRCSQKRIPVLPHGTFDYIQQPDAVINEYLCY</sequence>
<organism evidence="1 2">
    <name type="scientific">Argiope bruennichi</name>
    <name type="common">Wasp spider</name>
    <name type="synonym">Aranea bruennichi</name>
    <dbReference type="NCBI Taxonomy" id="94029"/>
    <lineage>
        <taxon>Eukaryota</taxon>
        <taxon>Metazoa</taxon>
        <taxon>Ecdysozoa</taxon>
        <taxon>Arthropoda</taxon>
        <taxon>Chelicerata</taxon>
        <taxon>Arachnida</taxon>
        <taxon>Araneae</taxon>
        <taxon>Araneomorphae</taxon>
        <taxon>Entelegynae</taxon>
        <taxon>Araneoidea</taxon>
        <taxon>Araneidae</taxon>
        <taxon>Argiope</taxon>
    </lineage>
</organism>
<protein>
    <submittedName>
        <fullName evidence="1">Uncharacterized protein</fullName>
    </submittedName>
</protein>
<evidence type="ECO:0000313" key="2">
    <source>
        <dbReference type="Proteomes" id="UP000807504"/>
    </source>
</evidence>
<name>A0A8T0F7J8_ARGBR</name>
<proteinExistence type="predicted"/>
<reference evidence="1" key="1">
    <citation type="journal article" date="2020" name="bioRxiv">
        <title>Chromosome-level reference genome of the European wasp spider Argiope bruennichi: a resource for studies on range expansion and evolutionary adaptation.</title>
        <authorList>
            <person name="Sheffer M.M."/>
            <person name="Hoppe A."/>
            <person name="Krehenwinkel H."/>
            <person name="Uhl G."/>
            <person name="Kuss A.W."/>
            <person name="Jensen L."/>
            <person name="Jensen C."/>
            <person name="Gillespie R.G."/>
            <person name="Hoff K.J."/>
            <person name="Prost S."/>
        </authorList>
    </citation>
    <scope>NUCLEOTIDE SEQUENCE</scope>
</reference>
<gene>
    <name evidence="1" type="ORF">HNY73_008790</name>
</gene>
<dbReference type="AlphaFoldDB" id="A0A8T0F7J8"/>
<evidence type="ECO:0000313" key="1">
    <source>
        <dbReference type="EMBL" id="KAF8787166.1"/>
    </source>
</evidence>
<dbReference type="EMBL" id="JABXBU010000015">
    <property type="protein sequence ID" value="KAF8787166.1"/>
    <property type="molecule type" value="Genomic_DNA"/>
</dbReference>
<comment type="caution">
    <text evidence="1">The sequence shown here is derived from an EMBL/GenBank/DDBJ whole genome shotgun (WGS) entry which is preliminary data.</text>
</comment>
<keyword evidence="2" id="KW-1185">Reference proteome</keyword>
<reference evidence="1" key="2">
    <citation type="submission" date="2020-06" db="EMBL/GenBank/DDBJ databases">
        <authorList>
            <person name="Sheffer M."/>
        </authorList>
    </citation>
    <scope>NUCLEOTIDE SEQUENCE</scope>
</reference>